<name>A0A6A5W8Z6_9PLEO</name>
<sequence length="228" mass="23951">MIGVINPNSTQTFAAQEQAAKDATIMVKPGEPIPKEGTATLHAPGATSTSSPTDDSSDDNHSSGKHISKSVIIGASVGGVLFLAVCAALFFYVGRNKSLKEAIERKDATVSTKAIPTTPTVLDFGLASPGYGPQSPYNSNMSQMEYGALPPYAQSADGRSPHQSMAHMSMMSQNRLSSMYAKQDVSVNPAYAPVEIGSPEPGEQSFFGPRGQTPGFTAELEAPLKSPR</sequence>
<dbReference type="AlphaFoldDB" id="A0A6A5W8Z6"/>
<keyword evidence="4" id="KW-1185">Reference proteome</keyword>
<gene>
    <name evidence="3" type="ORF">P154DRAFT_525047</name>
</gene>
<evidence type="ECO:0000313" key="4">
    <source>
        <dbReference type="Proteomes" id="UP000799779"/>
    </source>
</evidence>
<dbReference type="EMBL" id="ML977616">
    <property type="protein sequence ID" value="KAF1997239.1"/>
    <property type="molecule type" value="Genomic_DNA"/>
</dbReference>
<keyword evidence="2" id="KW-0812">Transmembrane</keyword>
<evidence type="ECO:0000313" key="3">
    <source>
        <dbReference type="EMBL" id="KAF1997239.1"/>
    </source>
</evidence>
<proteinExistence type="predicted"/>
<protein>
    <recommendedName>
        <fullName evidence="5">Mid2 domain-containing protein</fullName>
    </recommendedName>
</protein>
<dbReference type="CDD" id="cd12087">
    <property type="entry name" value="TM_EGFR-like"/>
    <property type="match status" value="1"/>
</dbReference>
<dbReference type="Proteomes" id="UP000799779">
    <property type="component" value="Unassembled WGS sequence"/>
</dbReference>
<evidence type="ECO:0000256" key="1">
    <source>
        <dbReference type="SAM" id="MobiDB-lite"/>
    </source>
</evidence>
<evidence type="ECO:0008006" key="5">
    <source>
        <dbReference type="Google" id="ProtNLM"/>
    </source>
</evidence>
<accession>A0A6A5W8Z6</accession>
<reference evidence="3" key="1">
    <citation type="journal article" date="2020" name="Stud. Mycol.">
        <title>101 Dothideomycetes genomes: a test case for predicting lifestyles and emergence of pathogens.</title>
        <authorList>
            <person name="Haridas S."/>
            <person name="Albert R."/>
            <person name="Binder M."/>
            <person name="Bloem J."/>
            <person name="Labutti K."/>
            <person name="Salamov A."/>
            <person name="Andreopoulos B."/>
            <person name="Baker S."/>
            <person name="Barry K."/>
            <person name="Bills G."/>
            <person name="Bluhm B."/>
            <person name="Cannon C."/>
            <person name="Castanera R."/>
            <person name="Culley D."/>
            <person name="Daum C."/>
            <person name="Ezra D."/>
            <person name="Gonzalez J."/>
            <person name="Henrissat B."/>
            <person name="Kuo A."/>
            <person name="Liang C."/>
            <person name="Lipzen A."/>
            <person name="Lutzoni F."/>
            <person name="Magnuson J."/>
            <person name="Mondo S."/>
            <person name="Nolan M."/>
            <person name="Ohm R."/>
            <person name="Pangilinan J."/>
            <person name="Park H.-J."/>
            <person name="Ramirez L."/>
            <person name="Alfaro M."/>
            <person name="Sun H."/>
            <person name="Tritt A."/>
            <person name="Yoshinaga Y."/>
            <person name="Zwiers L.-H."/>
            <person name="Turgeon B."/>
            <person name="Goodwin S."/>
            <person name="Spatafora J."/>
            <person name="Crous P."/>
            <person name="Grigoriev I."/>
        </authorList>
    </citation>
    <scope>NUCLEOTIDE SEQUENCE</scope>
    <source>
        <strain evidence="3">CBS 123094</strain>
    </source>
</reference>
<feature type="region of interest" description="Disordered" evidence="1">
    <location>
        <begin position="27"/>
        <end position="65"/>
    </location>
</feature>
<keyword evidence="2" id="KW-0472">Membrane</keyword>
<feature type="region of interest" description="Disordered" evidence="1">
    <location>
        <begin position="191"/>
        <end position="228"/>
    </location>
</feature>
<keyword evidence="2" id="KW-1133">Transmembrane helix</keyword>
<feature type="transmembrane region" description="Helical" evidence="2">
    <location>
        <begin position="71"/>
        <end position="93"/>
    </location>
</feature>
<dbReference type="OrthoDB" id="2331100at2759"/>
<organism evidence="3 4">
    <name type="scientific">Amniculicola lignicola CBS 123094</name>
    <dbReference type="NCBI Taxonomy" id="1392246"/>
    <lineage>
        <taxon>Eukaryota</taxon>
        <taxon>Fungi</taxon>
        <taxon>Dikarya</taxon>
        <taxon>Ascomycota</taxon>
        <taxon>Pezizomycotina</taxon>
        <taxon>Dothideomycetes</taxon>
        <taxon>Pleosporomycetidae</taxon>
        <taxon>Pleosporales</taxon>
        <taxon>Amniculicolaceae</taxon>
        <taxon>Amniculicola</taxon>
    </lineage>
</organism>
<evidence type="ECO:0000256" key="2">
    <source>
        <dbReference type="SAM" id="Phobius"/>
    </source>
</evidence>